<feature type="domain" description="Berberine/berberine-like" evidence="1">
    <location>
        <begin position="26"/>
        <end position="72"/>
    </location>
</feature>
<sequence>MAADHVLALEIPLFRSVATEEEGGGAYLNEANVDYEEGRWQGEFYGAENYKRLLGVKAKWDPGHVFYATTGVGSEGWVVQGGDKGGSEESGWEGYLIFNTIHATKLAVVVDA</sequence>
<evidence type="ECO:0000313" key="2">
    <source>
        <dbReference type="EMBL" id="KAK0642114.1"/>
    </source>
</evidence>
<evidence type="ECO:0000313" key="3">
    <source>
        <dbReference type="Proteomes" id="UP001174936"/>
    </source>
</evidence>
<dbReference type="GO" id="GO:0050660">
    <property type="term" value="F:flavin adenine dinucleotide binding"/>
    <property type="evidence" value="ECO:0007669"/>
    <property type="project" value="InterPro"/>
</dbReference>
<dbReference type="Proteomes" id="UP001174936">
    <property type="component" value="Unassembled WGS sequence"/>
</dbReference>
<dbReference type="Gene3D" id="3.30.465.10">
    <property type="match status" value="1"/>
</dbReference>
<gene>
    <name evidence="2" type="ORF">B0T16DRAFT_462125</name>
</gene>
<dbReference type="AlphaFoldDB" id="A0AA39XXW1"/>
<dbReference type="InterPro" id="IPR012951">
    <property type="entry name" value="BBE"/>
</dbReference>
<protein>
    <recommendedName>
        <fullName evidence="1">Berberine/berberine-like domain-containing protein</fullName>
    </recommendedName>
</protein>
<name>A0AA39XXW1_9PEZI</name>
<dbReference type="Pfam" id="PF08031">
    <property type="entry name" value="BBE"/>
    <property type="match status" value="1"/>
</dbReference>
<comment type="caution">
    <text evidence="2">The sequence shown here is derived from an EMBL/GenBank/DDBJ whole genome shotgun (WGS) entry which is preliminary data.</text>
</comment>
<dbReference type="EMBL" id="JAULSV010000006">
    <property type="protein sequence ID" value="KAK0642114.1"/>
    <property type="molecule type" value="Genomic_DNA"/>
</dbReference>
<dbReference type="Gene3D" id="3.40.462.20">
    <property type="match status" value="1"/>
</dbReference>
<keyword evidence="3" id="KW-1185">Reference proteome</keyword>
<proteinExistence type="predicted"/>
<dbReference type="InterPro" id="IPR016169">
    <property type="entry name" value="FAD-bd_PCMH_sub2"/>
</dbReference>
<evidence type="ECO:0000259" key="1">
    <source>
        <dbReference type="Pfam" id="PF08031"/>
    </source>
</evidence>
<dbReference type="GO" id="GO:0016491">
    <property type="term" value="F:oxidoreductase activity"/>
    <property type="evidence" value="ECO:0007669"/>
    <property type="project" value="InterPro"/>
</dbReference>
<reference evidence="2" key="1">
    <citation type="submission" date="2023-06" db="EMBL/GenBank/DDBJ databases">
        <title>Genome-scale phylogeny and comparative genomics of the fungal order Sordariales.</title>
        <authorList>
            <consortium name="Lawrence Berkeley National Laboratory"/>
            <person name="Hensen N."/>
            <person name="Bonometti L."/>
            <person name="Westerberg I."/>
            <person name="Brannstrom I.O."/>
            <person name="Guillou S."/>
            <person name="Cros-Aarteil S."/>
            <person name="Calhoun S."/>
            <person name="Haridas S."/>
            <person name="Kuo A."/>
            <person name="Mondo S."/>
            <person name="Pangilinan J."/>
            <person name="Riley R."/>
            <person name="Labutti K."/>
            <person name="Andreopoulos B."/>
            <person name="Lipzen A."/>
            <person name="Chen C."/>
            <person name="Yanf M."/>
            <person name="Daum C."/>
            <person name="Ng V."/>
            <person name="Clum A."/>
            <person name="Steindorff A."/>
            <person name="Ohm R."/>
            <person name="Martin F."/>
            <person name="Silar P."/>
            <person name="Natvig D."/>
            <person name="Lalanne C."/>
            <person name="Gautier V."/>
            <person name="Ament-Velasquez S.L."/>
            <person name="Kruys A."/>
            <person name="Hutchinson M.I."/>
            <person name="Powell A.J."/>
            <person name="Barry K."/>
            <person name="Miller A.N."/>
            <person name="Grigoriev I.V."/>
            <person name="Debuchy R."/>
            <person name="Gladieux P."/>
            <person name="Thoren M.H."/>
            <person name="Johannesson H."/>
        </authorList>
    </citation>
    <scope>NUCLEOTIDE SEQUENCE</scope>
    <source>
        <strain evidence="2">SMH2532-1</strain>
    </source>
</reference>
<accession>A0AA39XXW1</accession>
<organism evidence="2 3">
    <name type="scientific">Cercophora newfieldiana</name>
    <dbReference type="NCBI Taxonomy" id="92897"/>
    <lineage>
        <taxon>Eukaryota</taxon>
        <taxon>Fungi</taxon>
        <taxon>Dikarya</taxon>
        <taxon>Ascomycota</taxon>
        <taxon>Pezizomycotina</taxon>
        <taxon>Sordariomycetes</taxon>
        <taxon>Sordariomycetidae</taxon>
        <taxon>Sordariales</taxon>
        <taxon>Lasiosphaeriaceae</taxon>
        <taxon>Cercophora</taxon>
    </lineage>
</organism>